<dbReference type="InterPro" id="IPR011993">
    <property type="entry name" value="PH-like_dom_sf"/>
</dbReference>
<dbReference type="Pfam" id="PF16978">
    <property type="entry name" value="CRIM"/>
    <property type="match status" value="1"/>
</dbReference>
<evidence type="ECO:0008006" key="9">
    <source>
        <dbReference type="Google" id="ProtNLM"/>
    </source>
</evidence>
<dbReference type="AlphaFoldDB" id="A0AAN6D0F0"/>
<dbReference type="PANTHER" id="PTHR13335">
    <property type="entry name" value="TARGET OF RAPAMYCIN COMPLEX 2 SUBUNIT MAPKAP1"/>
    <property type="match status" value="1"/>
</dbReference>
<evidence type="ECO:0000256" key="1">
    <source>
        <dbReference type="ARBA" id="ARBA00009407"/>
    </source>
</evidence>
<gene>
    <name evidence="5" type="ORF">KL933_005377</name>
    <name evidence="6" type="ORF">KL946_005373</name>
</gene>
<evidence type="ECO:0000313" key="7">
    <source>
        <dbReference type="Proteomes" id="UP000697297"/>
    </source>
</evidence>
<reference evidence="5 7" key="1">
    <citation type="journal article" date="2021" name="G3 (Bethesda)">
        <title>Genomic diversity, chromosomal rearrangements, and interspecies hybridization in the ogataea polymorpha species complex.</title>
        <authorList>
            <person name="Hanson S.J."/>
            <person name="Cinneide E.O."/>
            <person name="Salzberg L.I."/>
            <person name="Wolfe K.H."/>
            <person name="McGowan J."/>
            <person name="Fitzpatrick D.A."/>
            <person name="Matlin K."/>
        </authorList>
    </citation>
    <scope>NUCLEOTIDE SEQUENCE</scope>
    <source>
        <strain evidence="6">81-436-3</strain>
        <strain evidence="5">83-405-1</strain>
    </source>
</reference>
<feature type="compositionally biased region" description="Low complexity" evidence="2">
    <location>
        <begin position="217"/>
        <end position="231"/>
    </location>
</feature>
<evidence type="ECO:0000313" key="5">
    <source>
        <dbReference type="EMBL" id="KAG7723765.1"/>
    </source>
</evidence>
<protein>
    <recommendedName>
        <fullName evidence="9">AVO1</fullName>
    </recommendedName>
</protein>
<dbReference type="EMBL" id="JAHLUN010000025">
    <property type="protein sequence ID" value="KAG7761618.1"/>
    <property type="molecule type" value="Genomic_DNA"/>
</dbReference>
<dbReference type="GO" id="GO:0005737">
    <property type="term" value="C:cytoplasm"/>
    <property type="evidence" value="ECO:0007669"/>
    <property type="project" value="TreeGrafter"/>
</dbReference>
<sequence>MAFCQKRETLLSAIRFELVRTSVNEVKSNAEIFLNGETPTRLESSARKPSTECLDPFGDLPLSMSASLGPQTRDAQIQNEQYKGRKDSKNDDYVASSDDLHEDSDDISSEKIHALEANDKDLLNGVSREIYSPGGRNVRPAGEGVHPTVLSAASSVNTSSLIPENVSKEDDPDLAPVSLNSSIARTKSFIFKNTVPSDKEMDAFGFQSQLDSDDYFSSDSELSSSGEDGSSPKWSRSLTLYAENSWHQAATSNSSPSRYSKPKMPETKSSSESKGGREILFTKEKAGSSLMQKHSNLTDLLNENFGLEDDSSNAPHNDKALRCLIAVPRLAIGFENPIQIKVDESFAVEDVVQTSLSQIRRLNLKKGRPFAVDLDSKLWNLYLADDDGQIDDDMGPLERDRLLISYCADEFVLDFKSKDDNSRNISRGPGVANSSAFKDTTDTGPGSLETLGSVRIAPLNSVLHATSIGSGITFDDRKTKCDAHINSDTRPVSGKHSQQESAIEPMIMKASDKAYVGNDMESINETVHPISSHQVSRRKKKFQTLLQLTGLNGNEPHISGANQGDSQNMKDRGYLGSGTYYRWTIWRRQQMSFKGRYPKSLVIDGHQVYILPFNESKGSWYESKTTSFDFNQIIKVKQNPRIPHYFKIVVMKQNHEAPKTYHLEAANATESRVIVKTFNLLMEKFVPTNGKT</sequence>
<dbReference type="Gene3D" id="2.30.29.30">
    <property type="entry name" value="Pleckstrin-homology domain (PH domain)/Phosphotyrosine-binding domain (PTB)"/>
    <property type="match status" value="1"/>
</dbReference>
<feature type="compositionally biased region" description="Polar residues" evidence="2">
    <location>
        <begin position="432"/>
        <end position="444"/>
    </location>
</feature>
<feature type="region of interest" description="Disordered" evidence="2">
    <location>
        <begin position="80"/>
        <end position="105"/>
    </location>
</feature>
<comment type="caution">
    <text evidence="5">The sequence shown here is derived from an EMBL/GenBank/DDBJ whole genome shotgun (WGS) entry which is preliminary data.</text>
</comment>
<proteinExistence type="inferred from homology"/>
<feature type="region of interest" description="Disordered" evidence="2">
    <location>
        <begin position="247"/>
        <end position="278"/>
    </location>
</feature>
<dbReference type="GO" id="GO:0005546">
    <property type="term" value="F:phosphatidylinositol-4,5-bisphosphate binding"/>
    <property type="evidence" value="ECO:0007669"/>
    <property type="project" value="TreeGrafter"/>
</dbReference>
<evidence type="ECO:0000259" key="3">
    <source>
        <dbReference type="Pfam" id="PF16978"/>
    </source>
</evidence>
<evidence type="ECO:0000313" key="6">
    <source>
        <dbReference type="EMBL" id="KAG7761618.1"/>
    </source>
</evidence>
<keyword evidence="7" id="KW-1185">Reference proteome</keyword>
<evidence type="ECO:0000259" key="4">
    <source>
        <dbReference type="Pfam" id="PF16979"/>
    </source>
</evidence>
<feature type="domain" description="CRIM" evidence="3">
    <location>
        <begin position="318"/>
        <end position="414"/>
    </location>
</feature>
<organism evidence="5 8">
    <name type="scientific">Ogataea haglerorum</name>
    <dbReference type="NCBI Taxonomy" id="1937702"/>
    <lineage>
        <taxon>Eukaryota</taxon>
        <taxon>Fungi</taxon>
        <taxon>Dikarya</taxon>
        <taxon>Ascomycota</taxon>
        <taxon>Saccharomycotina</taxon>
        <taxon>Pichiomycetes</taxon>
        <taxon>Pichiales</taxon>
        <taxon>Pichiaceae</taxon>
        <taxon>Ogataea</taxon>
    </lineage>
</organism>
<dbReference type="EMBL" id="JAHLUH010000025">
    <property type="protein sequence ID" value="KAG7723765.1"/>
    <property type="molecule type" value="Genomic_DNA"/>
</dbReference>
<dbReference type="GO" id="GO:0031932">
    <property type="term" value="C:TORC2 complex"/>
    <property type="evidence" value="ECO:0007669"/>
    <property type="project" value="InterPro"/>
</dbReference>
<name>A0AAN6D0F0_9ASCO</name>
<dbReference type="InterPro" id="IPR031313">
    <property type="entry name" value="Sin1_PH_dom"/>
</dbReference>
<dbReference type="GO" id="GO:0005886">
    <property type="term" value="C:plasma membrane"/>
    <property type="evidence" value="ECO:0007669"/>
    <property type="project" value="TreeGrafter"/>
</dbReference>
<accession>A0AAN6D0F0</accession>
<comment type="similarity">
    <text evidence="1">Belongs to the SIN1 family.</text>
</comment>
<feature type="region of interest" description="Disordered" evidence="2">
    <location>
        <begin position="423"/>
        <end position="444"/>
    </location>
</feature>
<feature type="region of interest" description="Disordered" evidence="2">
    <location>
        <begin position="215"/>
        <end position="234"/>
    </location>
</feature>
<dbReference type="Proteomes" id="UP000738402">
    <property type="component" value="Unassembled WGS sequence"/>
</dbReference>
<feature type="domain" description="SIN1-type PH" evidence="4">
    <location>
        <begin position="579"/>
        <end position="683"/>
    </location>
</feature>
<dbReference type="Proteomes" id="UP000697297">
    <property type="component" value="Unassembled WGS sequence"/>
</dbReference>
<dbReference type="InterPro" id="IPR008828">
    <property type="entry name" value="Sin1/Avo1"/>
</dbReference>
<dbReference type="PANTHER" id="PTHR13335:SF1">
    <property type="entry name" value="TARGET OF RAPAMYCIN COMPLEX 2 SUBUNIT MAPKAP1"/>
    <property type="match status" value="1"/>
</dbReference>
<feature type="compositionally biased region" description="Basic and acidic residues" evidence="2">
    <location>
        <begin position="263"/>
        <end position="278"/>
    </location>
</feature>
<feature type="compositionally biased region" description="Basic and acidic residues" evidence="2">
    <location>
        <begin position="82"/>
        <end position="92"/>
    </location>
</feature>
<dbReference type="InterPro" id="IPR031567">
    <property type="entry name" value="CRIM_dom"/>
</dbReference>
<dbReference type="GO" id="GO:0038203">
    <property type="term" value="P:TORC2 signaling"/>
    <property type="evidence" value="ECO:0007669"/>
    <property type="project" value="TreeGrafter"/>
</dbReference>
<feature type="compositionally biased region" description="Polar residues" evidence="2">
    <location>
        <begin position="247"/>
        <end position="258"/>
    </location>
</feature>
<evidence type="ECO:0000313" key="8">
    <source>
        <dbReference type="Proteomes" id="UP000738402"/>
    </source>
</evidence>
<dbReference type="Pfam" id="PF16979">
    <property type="entry name" value="SIN1_PH"/>
    <property type="match status" value="1"/>
</dbReference>
<evidence type="ECO:0000256" key="2">
    <source>
        <dbReference type="SAM" id="MobiDB-lite"/>
    </source>
</evidence>